<accession>A0A8H3LS11</accession>
<dbReference type="Pfam" id="PF13551">
    <property type="entry name" value="HTH_29"/>
    <property type="match status" value="1"/>
</dbReference>
<gene>
    <name evidence="2" type="ORF">RCL2_001845600</name>
</gene>
<evidence type="ECO:0000313" key="2">
    <source>
        <dbReference type="EMBL" id="GES91652.1"/>
    </source>
</evidence>
<dbReference type="EMBL" id="BLAL01000206">
    <property type="protein sequence ID" value="GES91652.1"/>
    <property type="molecule type" value="Genomic_DNA"/>
</dbReference>
<proteinExistence type="predicted"/>
<protein>
    <submittedName>
        <fullName evidence="2">IS630 family transposase</fullName>
    </submittedName>
</protein>
<dbReference type="InterPro" id="IPR009057">
    <property type="entry name" value="Homeodomain-like_sf"/>
</dbReference>
<dbReference type="GO" id="GO:0003677">
    <property type="term" value="F:DNA binding"/>
    <property type="evidence" value="ECO:0007669"/>
    <property type="project" value="InterPro"/>
</dbReference>
<dbReference type="AlphaFoldDB" id="A0A8H3LS11"/>
<sequence>MLEKGYSTKEIAAKVGCKSHTTIIRLKKKYEETGKVQNKPCPGRPRKLNERDECNIVRSIMTRECSNAVQIQKSLKVNDDIEVSASTVRRALKRNGLAARVKRKKPLLSKKYCEKRLNFVKRYKDWTVSDWNKVV</sequence>
<dbReference type="OrthoDB" id="2324990at2759"/>
<name>A0A8H3LS11_9GLOM</name>
<reference evidence="2" key="1">
    <citation type="submission" date="2019-10" db="EMBL/GenBank/DDBJ databases">
        <title>Conservation and host-specific expression of non-tandemly repeated heterogenous ribosome RNA gene in arbuscular mycorrhizal fungi.</title>
        <authorList>
            <person name="Maeda T."/>
            <person name="Kobayashi Y."/>
            <person name="Nakagawa T."/>
            <person name="Ezawa T."/>
            <person name="Yamaguchi K."/>
            <person name="Bino T."/>
            <person name="Nishimoto Y."/>
            <person name="Shigenobu S."/>
            <person name="Kawaguchi M."/>
        </authorList>
    </citation>
    <scope>NUCLEOTIDE SEQUENCE</scope>
    <source>
        <strain evidence="2">HR1</strain>
    </source>
</reference>
<dbReference type="InterPro" id="IPR002492">
    <property type="entry name" value="Transposase_Tc1-like"/>
</dbReference>
<dbReference type="GO" id="GO:0015074">
    <property type="term" value="P:DNA integration"/>
    <property type="evidence" value="ECO:0007669"/>
    <property type="project" value="InterPro"/>
</dbReference>
<evidence type="ECO:0000313" key="3">
    <source>
        <dbReference type="Proteomes" id="UP000615446"/>
    </source>
</evidence>
<comment type="caution">
    <text evidence="2">The sequence shown here is derived from an EMBL/GenBank/DDBJ whole genome shotgun (WGS) entry which is preliminary data.</text>
</comment>
<organism evidence="2 3">
    <name type="scientific">Rhizophagus clarus</name>
    <dbReference type="NCBI Taxonomy" id="94130"/>
    <lineage>
        <taxon>Eukaryota</taxon>
        <taxon>Fungi</taxon>
        <taxon>Fungi incertae sedis</taxon>
        <taxon>Mucoromycota</taxon>
        <taxon>Glomeromycotina</taxon>
        <taxon>Glomeromycetes</taxon>
        <taxon>Glomerales</taxon>
        <taxon>Glomeraceae</taxon>
        <taxon>Rhizophagus</taxon>
    </lineage>
</organism>
<dbReference type="GO" id="GO:0006313">
    <property type="term" value="P:DNA transposition"/>
    <property type="evidence" value="ECO:0007669"/>
    <property type="project" value="InterPro"/>
</dbReference>
<dbReference type="Proteomes" id="UP000615446">
    <property type="component" value="Unassembled WGS sequence"/>
</dbReference>
<dbReference type="SUPFAM" id="SSF46689">
    <property type="entry name" value="Homeodomain-like"/>
    <property type="match status" value="1"/>
</dbReference>
<feature type="domain" description="Transposase Tc1-like" evidence="1">
    <location>
        <begin position="56"/>
        <end position="125"/>
    </location>
</feature>
<dbReference type="Pfam" id="PF01498">
    <property type="entry name" value="HTH_Tnp_Tc3_2"/>
    <property type="match status" value="1"/>
</dbReference>
<evidence type="ECO:0000259" key="1">
    <source>
        <dbReference type="Pfam" id="PF01498"/>
    </source>
</evidence>